<dbReference type="AlphaFoldDB" id="A0A1W7CUF1"/>
<dbReference type="KEGG" id="smao:CAG99_03495"/>
<dbReference type="InterPro" id="IPR011793">
    <property type="entry name" value="YbdK"/>
</dbReference>
<protein>
    <recommendedName>
        <fullName evidence="5">Putative glutamate--cysteine ligase 2</fullName>
        <ecNumber evidence="5">6.3.2.2</ecNumber>
    </recommendedName>
    <alternativeName>
        <fullName evidence="5">Gamma-glutamylcysteine synthetase 2</fullName>
        <shortName evidence="5">GCS 2</shortName>
        <shortName evidence="5">Gamma-GCS 2</shortName>
    </alternativeName>
</protein>
<dbReference type="SUPFAM" id="SSF55931">
    <property type="entry name" value="Glutamine synthetase/guanido kinase"/>
    <property type="match status" value="1"/>
</dbReference>
<dbReference type="RefSeq" id="WP_086157538.1">
    <property type="nucleotide sequence ID" value="NZ_CP021121.1"/>
</dbReference>
<dbReference type="InterPro" id="IPR050141">
    <property type="entry name" value="GCL_type2/YbdK_subfam"/>
</dbReference>
<comment type="function">
    <text evidence="5">ATP-dependent carboxylate-amine ligase which exhibits weak glutamate--cysteine ligase activity.</text>
</comment>
<keyword evidence="7" id="KW-1185">Reference proteome</keyword>
<dbReference type="Pfam" id="PF04107">
    <property type="entry name" value="GCS2"/>
    <property type="match status" value="1"/>
</dbReference>
<evidence type="ECO:0000313" key="6">
    <source>
        <dbReference type="EMBL" id="ARQ68020.1"/>
    </source>
</evidence>
<dbReference type="OrthoDB" id="9803842at2"/>
<keyword evidence="1 5" id="KW-0436">Ligase</keyword>
<name>A0A1W7CUF1_9ACTN</name>
<keyword evidence="2 5" id="KW-0547">Nucleotide-binding</keyword>
<evidence type="ECO:0000256" key="4">
    <source>
        <dbReference type="ARBA" id="ARBA00048819"/>
    </source>
</evidence>
<gene>
    <name evidence="6" type="ORF">CAG99_03495</name>
</gene>
<dbReference type="InterPro" id="IPR006336">
    <property type="entry name" value="GCS2"/>
</dbReference>
<dbReference type="HAMAP" id="MF_01609">
    <property type="entry name" value="Glu_cys_ligase_2"/>
    <property type="match status" value="1"/>
</dbReference>
<dbReference type="EMBL" id="CP021121">
    <property type="protein sequence ID" value="ARQ68020.1"/>
    <property type="molecule type" value="Genomic_DNA"/>
</dbReference>
<comment type="catalytic activity">
    <reaction evidence="4 5">
        <text>L-cysteine + L-glutamate + ATP = gamma-L-glutamyl-L-cysteine + ADP + phosphate + H(+)</text>
        <dbReference type="Rhea" id="RHEA:13285"/>
        <dbReference type="ChEBI" id="CHEBI:15378"/>
        <dbReference type="ChEBI" id="CHEBI:29985"/>
        <dbReference type="ChEBI" id="CHEBI:30616"/>
        <dbReference type="ChEBI" id="CHEBI:35235"/>
        <dbReference type="ChEBI" id="CHEBI:43474"/>
        <dbReference type="ChEBI" id="CHEBI:58173"/>
        <dbReference type="ChEBI" id="CHEBI:456216"/>
        <dbReference type="EC" id="6.3.2.2"/>
    </reaction>
</comment>
<accession>A0A1W7CUF1</accession>
<dbReference type="GO" id="GO:0042398">
    <property type="term" value="P:modified amino acid biosynthetic process"/>
    <property type="evidence" value="ECO:0007669"/>
    <property type="project" value="InterPro"/>
</dbReference>
<dbReference type="GO" id="GO:0004357">
    <property type="term" value="F:glutamate-cysteine ligase activity"/>
    <property type="evidence" value="ECO:0007669"/>
    <property type="project" value="UniProtKB-EC"/>
</dbReference>
<reference evidence="6 7" key="1">
    <citation type="submission" date="2017-05" db="EMBL/GenBank/DDBJ databases">
        <title>Complete genome sequence of Streptomyces sp. SCSIO 03032 revealed the diverse biosynthetic pathways for its bioactive secondary metabolites.</title>
        <authorList>
            <person name="Ma L."/>
            <person name="Zhu Y."/>
            <person name="Zhang W."/>
            <person name="Zhang G."/>
            <person name="Tian X."/>
            <person name="Zhang S."/>
            <person name="Zhang C."/>
        </authorList>
    </citation>
    <scope>NUCLEOTIDE SEQUENCE [LARGE SCALE GENOMIC DNA]</scope>
    <source>
        <strain evidence="6 7">SCSIO 03032</strain>
    </source>
</reference>
<evidence type="ECO:0000256" key="2">
    <source>
        <dbReference type="ARBA" id="ARBA00022741"/>
    </source>
</evidence>
<evidence type="ECO:0000256" key="3">
    <source>
        <dbReference type="ARBA" id="ARBA00022840"/>
    </source>
</evidence>
<dbReference type="NCBIfam" id="TIGR02050">
    <property type="entry name" value="gshA_cyan_rel"/>
    <property type="match status" value="1"/>
</dbReference>
<dbReference type="PANTHER" id="PTHR36510">
    <property type="entry name" value="GLUTAMATE--CYSTEINE LIGASE 2-RELATED"/>
    <property type="match status" value="1"/>
</dbReference>
<keyword evidence="3 5" id="KW-0067">ATP-binding</keyword>
<dbReference type="Gene3D" id="3.30.590.20">
    <property type="match status" value="1"/>
</dbReference>
<dbReference type="EC" id="6.3.2.2" evidence="5"/>
<comment type="similarity">
    <text evidence="5">Belongs to the glutamate--cysteine ligase type 2 family. YbdK subfamily.</text>
</comment>
<dbReference type="Proteomes" id="UP000194218">
    <property type="component" value="Chromosome"/>
</dbReference>
<dbReference type="NCBIfam" id="NF010041">
    <property type="entry name" value="PRK13517.1-1"/>
    <property type="match status" value="1"/>
</dbReference>
<organism evidence="6 7">
    <name type="scientific">Streptomyces marincola</name>
    <dbReference type="NCBI Taxonomy" id="2878388"/>
    <lineage>
        <taxon>Bacteria</taxon>
        <taxon>Bacillati</taxon>
        <taxon>Actinomycetota</taxon>
        <taxon>Actinomycetes</taxon>
        <taxon>Kitasatosporales</taxon>
        <taxon>Streptomycetaceae</taxon>
        <taxon>Streptomyces</taxon>
    </lineage>
</organism>
<evidence type="ECO:0000313" key="7">
    <source>
        <dbReference type="Proteomes" id="UP000194218"/>
    </source>
</evidence>
<sequence>MTRTVGVEEELLLVDAVTAEPRAVAGAVLAGEPQDVVVAELQQQQLETNTSPCSSLDELAAEIVRWRRHAAALAREEGARVAALATSPLPVAPELTPKGRYLRMARAFGLTAQEQLTCGCHVHVGVGSDEEGVAVLDRIRPWLAPLLALTANSPLWQGQDTGYAGYRHQIWGRWPTTGPQEVFGSAARYHATVDSLLATGTLLDIGMVYFDARLSAAHPTVEVRIADVCQDAEDAVLLAALVRGLVETAAREWADGRPPPEGSAAQLRLAAWRASRSGLGGALVHPLTHRPTAAREVIEALVAHVAPAVKDIGDLALVRAGVDRVLARGNGASRQLRTLASAGPAGVIHEAVARTVA</sequence>
<proteinExistence type="inferred from homology"/>
<dbReference type="PANTHER" id="PTHR36510:SF1">
    <property type="entry name" value="GLUTAMATE--CYSTEINE LIGASE 2-RELATED"/>
    <property type="match status" value="1"/>
</dbReference>
<dbReference type="GO" id="GO:0005524">
    <property type="term" value="F:ATP binding"/>
    <property type="evidence" value="ECO:0007669"/>
    <property type="project" value="UniProtKB-KW"/>
</dbReference>
<evidence type="ECO:0000256" key="1">
    <source>
        <dbReference type="ARBA" id="ARBA00022598"/>
    </source>
</evidence>
<evidence type="ECO:0000256" key="5">
    <source>
        <dbReference type="HAMAP-Rule" id="MF_01609"/>
    </source>
</evidence>
<dbReference type="InterPro" id="IPR014746">
    <property type="entry name" value="Gln_synth/guanido_kin_cat_dom"/>
</dbReference>